<comment type="similarity">
    <text evidence="1 4">Belongs to the UDP-glycosyltransferase family.</text>
</comment>
<dbReference type="PANTHER" id="PTHR48043">
    <property type="entry name" value="EG:EG0003.4 PROTEIN-RELATED"/>
    <property type="match status" value="1"/>
</dbReference>
<dbReference type="GeneID" id="107225960"/>
<evidence type="ECO:0000256" key="5">
    <source>
        <dbReference type="RuleBase" id="RU362059"/>
    </source>
</evidence>
<dbReference type="Proteomes" id="UP000829291">
    <property type="component" value="Chromosome 5"/>
</dbReference>
<evidence type="ECO:0000256" key="1">
    <source>
        <dbReference type="ARBA" id="ARBA00009995"/>
    </source>
</evidence>
<dbReference type="PROSITE" id="PS00375">
    <property type="entry name" value="UDPGT"/>
    <property type="match status" value="1"/>
</dbReference>
<gene>
    <name evidence="7" type="primary">LOC107225960</name>
</gene>
<evidence type="ECO:0000256" key="4">
    <source>
        <dbReference type="RuleBase" id="RU003718"/>
    </source>
</evidence>
<keyword evidence="3 4" id="KW-0808">Transferase</keyword>
<keyword evidence="5" id="KW-0732">Signal</keyword>
<keyword evidence="5" id="KW-1133">Transmembrane helix</keyword>
<dbReference type="Gene3D" id="3.40.50.2000">
    <property type="entry name" value="Glycogen Phosphorylase B"/>
    <property type="match status" value="2"/>
</dbReference>
<proteinExistence type="inferred from homology"/>
<dbReference type="SUPFAM" id="SSF53756">
    <property type="entry name" value="UDP-Glycosyltransferase/glycogen phosphorylase"/>
    <property type="match status" value="1"/>
</dbReference>
<dbReference type="Pfam" id="PF00201">
    <property type="entry name" value="UDPGT"/>
    <property type="match status" value="1"/>
</dbReference>
<dbReference type="RefSeq" id="XP_015522093.2">
    <property type="nucleotide sequence ID" value="XM_015666607.2"/>
</dbReference>
<keyword evidence="2 4" id="KW-0328">Glycosyltransferase</keyword>
<dbReference type="InterPro" id="IPR002213">
    <property type="entry name" value="UDP_glucos_trans"/>
</dbReference>
<dbReference type="AlphaFoldDB" id="A0A6J0C685"/>
<keyword evidence="5" id="KW-0472">Membrane</keyword>
<dbReference type="KEGG" id="nlo:107225960"/>
<sequence length="522" mass="58766">MFTAMGLLGILFALLMTGSFTDGANILAIFPYQGKSHNIMFEPLMIGLAKAGHSVDVVSHFPLENPVTGFNHTSLKGTLRSYVNEVPVEITLKNKGIFRVIHFASAEEPKSLCGLMKLPQLQDIINTDKKYDLMITEIMGTNCYLAVAHKLKLPIVGLVTNVMYSWAYPPVFGDTHPSFIPSQLTEFTNEMNFVERVQNLIIHLYSQYLFSYYDRTLSDPLARKYVEGVPPLNDIYNNISLVICNSHFSIHGARPGNPAVVEAAGIHIDESQILSEELDSFLNSSKDGVVYFSMGTMVRSDTFSPEKIHAIYETFSELSNYKVLWKGNLDSLPEPLPYNVKVVSWAPQYAVLRHPKVKAFVTHGGLMGTQEAIHAGVPMIGIPFFSDQKFNVKGYAHRGFAIYLDYVKISKESFSKALAEVLTNPKYQSNAARFSRLFKDRPLSPLDEAIFWIEYVIRNGGESLKSSGRHLYWFQYYLIDVILFLLAVTSLIIAVLFTFVRRTLRIITGTQTFSDPMKQKTS</sequence>
<evidence type="ECO:0000256" key="2">
    <source>
        <dbReference type="ARBA" id="ARBA00022676"/>
    </source>
</evidence>
<dbReference type="InterPro" id="IPR050271">
    <property type="entry name" value="UDP-glycosyltransferase"/>
</dbReference>
<evidence type="ECO:0000313" key="7">
    <source>
        <dbReference type="RefSeq" id="XP_015522093.2"/>
    </source>
</evidence>
<evidence type="ECO:0000313" key="6">
    <source>
        <dbReference type="Proteomes" id="UP000829291"/>
    </source>
</evidence>
<dbReference type="GO" id="GO:0016020">
    <property type="term" value="C:membrane"/>
    <property type="evidence" value="ECO:0007669"/>
    <property type="project" value="UniProtKB-SubCell"/>
</dbReference>
<feature type="transmembrane region" description="Helical" evidence="5">
    <location>
        <begin position="473"/>
        <end position="500"/>
    </location>
</feature>
<dbReference type="PANTHER" id="PTHR48043:SF145">
    <property type="entry name" value="FI06409P-RELATED"/>
    <property type="match status" value="1"/>
</dbReference>
<evidence type="ECO:0000256" key="3">
    <source>
        <dbReference type="ARBA" id="ARBA00022679"/>
    </source>
</evidence>
<protein>
    <recommendedName>
        <fullName evidence="5">UDP-glucuronosyltransferase</fullName>
        <ecNumber evidence="5">2.4.1.17</ecNumber>
    </recommendedName>
</protein>
<comment type="catalytic activity">
    <reaction evidence="5">
        <text>glucuronate acceptor + UDP-alpha-D-glucuronate = acceptor beta-D-glucuronoside + UDP + H(+)</text>
        <dbReference type="Rhea" id="RHEA:21032"/>
        <dbReference type="ChEBI" id="CHEBI:15378"/>
        <dbReference type="ChEBI" id="CHEBI:58052"/>
        <dbReference type="ChEBI" id="CHEBI:58223"/>
        <dbReference type="ChEBI" id="CHEBI:132367"/>
        <dbReference type="ChEBI" id="CHEBI:132368"/>
        <dbReference type="EC" id="2.4.1.17"/>
    </reaction>
</comment>
<dbReference type="OrthoDB" id="5835829at2759"/>
<name>A0A6J0C685_NEOLC</name>
<dbReference type="EC" id="2.4.1.17" evidence="5"/>
<comment type="subcellular location">
    <subcellularLocation>
        <location evidence="5">Membrane</location>
        <topology evidence="5">Single-pass membrane protein</topology>
    </subcellularLocation>
</comment>
<feature type="signal peptide" evidence="5">
    <location>
        <begin position="1"/>
        <end position="23"/>
    </location>
</feature>
<feature type="chain" id="PRO_5044982059" description="UDP-glucuronosyltransferase" evidence="5">
    <location>
        <begin position="24"/>
        <end position="522"/>
    </location>
</feature>
<dbReference type="GO" id="GO:0015020">
    <property type="term" value="F:glucuronosyltransferase activity"/>
    <property type="evidence" value="ECO:0007669"/>
    <property type="project" value="UniProtKB-EC"/>
</dbReference>
<dbReference type="CDD" id="cd03784">
    <property type="entry name" value="GT1_Gtf-like"/>
    <property type="match status" value="1"/>
</dbReference>
<dbReference type="InterPro" id="IPR035595">
    <property type="entry name" value="UDP_glycos_trans_CS"/>
</dbReference>
<accession>A0A6J0C685</accession>
<reference evidence="7" key="1">
    <citation type="submission" date="2025-08" db="UniProtKB">
        <authorList>
            <consortium name="RefSeq"/>
        </authorList>
    </citation>
    <scope>IDENTIFICATION</scope>
    <source>
        <tissue evidence="7">Thorax and Abdomen</tissue>
    </source>
</reference>
<organism evidence="7">
    <name type="scientific">Neodiprion lecontei</name>
    <name type="common">Redheaded pine sawfly</name>
    <dbReference type="NCBI Taxonomy" id="441921"/>
    <lineage>
        <taxon>Eukaryota</taxon>
        <taxon>Metazoa</taxon>
        <taxon>Ecdysozoa</taxon>
        <taxon>Arthropoda</taxon>
        <taxon>Hexapoda</taxon>
        <taxon>Insecta</taxon>
        <taxon>Pterygota</taxon>
        <taxon>Neoptera</taxon>
        <taxon>Endopterygota</taxon>
        <taxon>Hymenoptera</taxon>
        <taxon>Tenthredinoidea</taxon>
        <taxon>Diprionidae</taxon>
        <taxon>Diprioninae</taxon>
        <taxon>Neodiprion</taxon>
    </lineage>
</organism>
<dbReference type="InParanoid" id="A0A6J0C685"/>
<keyword evidence="6" id="KW-1185">Reference proteome</keyword>
<keyword evidence="5" id="KW-0812">Transmembrane</keyword>